<evidence type="ECO:0000313" key="8">
    <source>
        <dbReference type="Proteomes" id="UP000886653"/>
    </source>
</evidence>
<dbReference type="GO" id="GO:0016491">
    <property type="term" value="F:oxidoreductase activity"/>
    <property type="evidence" value="ECO:0007669"/>
    <property type="project" value="UniProtKB-KW"/>
</dbReference>
<evidence type="ECO:0000259" key="6">
    <source>
        <dbReference type="PROSITE" id="PS51387"/>
    </source>
</evidence>
<sequence>MTFLKFNLLCQANNHNNLHNCLKDANIKVVFPQDPIYETLSRPYNLRYHYQPIAIVLPKSTQDLSKILMVASAEGIPVAARSGGHSYTAQGLGGQDGFLVVDLSNMKALTVDSAGIAHVQAGNRISELAQGLFKAGGRAVPTGTCPLVGIGGHATYGGYGFTSRAWGLTLDNVIGHEVVLGNGTIVTTSTTEHPELFWALRGAGASFGIVSSFKMKTFNAPPVMTFFSFTWQFDSVTELGKAMLDYQQYCFTAQLIPEIGLEVNLGKGNGPDQVSFQVVGTVFGSQSGLKPLISPLLEKLPKNPLMTINETDWLSTLNILASPQTLEITPAEVEHNNDVFYAKSLVVPEAQPATPASLNALASYFFEEGLPSSLSWFVQLQLYGGKGSFINSVSKESSAYAHRSSLWTIQLYASTGEKKTPFPKEGFEFVNKMTKSLTDNNPEDWAAGYLNYVDDQLPETVWPNFYYGDHYKRLQTIKTAYDPQNVFRYSQAIRGST</sequence>
<accession>A0A9P6NXC6</accession>
<dbReference type="Gene3D" id="3.40.462.20">
    <property type="match status" value="1"/>
</dbReference>
<dbReference type="Proteomes" id="UP000886653">
    <property type="component" value="Unassembled WGS sequence"/>
</dbReference>
<keyword evidence="5" id="KW-0560">Oxidoreductase</keyword>
<dbReference type="InterPro" id="IPR012951">
    <property type="entry name" value="BBE"/>
</dbReference>
<dbReference type="InterPro" id="IPR036318">
    <property type="entry name" value="FAD-bd_PCMH-like_sf"/>
</dbReference>
<evidence type="ECO:0000256" key="2">
    <source>
        <dbReference type="ARBA" id="ARBA00005466"/>
    </source>
</evidence>
<dbReference type="GO" id="GO:0071949">
    <property type="term" value="F:FAD binding"/>
    <property type="evidence" value="ECO:0007669"/>
    <property type="project" value="InterPro"/>
</dbReference>
<evidence type="ECO:0000256" key="1">
    <source>
        <dbReference type="ARBA" id="ARBA00001974"/>
    </source>
</evidence>
<dbReference type="Gene3D" id="3.30.465.10">
    <property type="match status" value="1"/>
</dbReference>
<evidence type="ECO:0000256" key="4">
    <source>
        <dbReference type="ARBA" id="ARBA00022827"/>
    </source>
</evidence>
<protein>
    <recommendedName>
        <fullName evidence="6">FAD-binding PCMH-type domain-containing protein</fullName>
    </recommendedName>
</protein>
<organism evidence="7 8">
    <name type="scientific">Cronartium quercuum f. sp. fusiforme G11</name>
    <dbReference type="NCBI Taxonomy" id="708437"/>
    <lineage>
        <taxon>Eukaryota</taxon>
        <taxon>Fungi</taxon>
        <taxon>Dikarya</taxon>
        <taxon>Basidiomycota</taxon>
        <taxon>Pucciniomycotina</taxon>
        <taxon>Pucciniomycetes</taxon>
        <taxon>Pucciniales</taxon>
        <taxon>Coleosporiaceae</taxon>
        <taxon>Cronartium</taxon>
    </lineage>
</organism>
<comment type="similarity">
    <text evidence="2">Belongs to the oxygen-dependent FAD-linked oxidoreductase family.</text>
</comment>
<keyword evidence="8" id="KW-1185">Reference proteome</keyword>
<evidence type="ECO:0000313" key="7">
    <source>
        <dbReference type="EMBL" id="KAG0151246.1"/>
    </source>
</evidence>
<dbReference type="PROSITE" id="PS51387">
    <property type="entry name" value="FAD_PCMH"/>
    <property type="match status" value="1"/>
</dbReference>
<name>A0A9P6NXC6_9BASI</name>
<dbReference type="InterPro" id="IPR016166">
    <property type="entry name" value="FAD-bd_PCMH"/>
</dbReference>
<reference evidence="7" key="1">
    <citation type="submission" date="2013-11" db="EMBL/GenBank/DDBJ databases">
        <title>Genome sequence of the fusiform rust pathogen reveals effectors for host alternation and coevolution with pine.</title>
        <authorList>
            <consortium name="DOE Joint Genome Institute"/>
            <person name="Smith K."/>
            <person name="Pendleton A."/>
            <person name="Kubisiak T."/>
            <person name="Anderson C."/>
            <person name="Salamov A."/>
            <person name="Aerts A."/>
            <person name="Riley R."/>
            <person name="Clum A."/>
            <person name="Lindquist E."/>
            <person name="Ence D."/>
            <person name="Campbell M."/>
            <person name="Kronenberg Z."/>
            <person name="Feau N."/>
            <person name="Dhillon B."/>
            <person name="Hamelin R."/>
            <person name="Burleigh J."/>
            <person name="Smith J."/>
            <person name="Yandell M."/>
            <person name="Nelson C."/>
            <person name="Grigoriev I."/>
            <person name="Davis J."/>
        </authorList>
    </citation>
    <scope>NUCLEOTIDE SEQUENCE</scope>
    <source>
        <strain evidence="7">G11</strain>
    </source>
</reference>
<comment type="caution">
    <text evidence="7">The sequence shown here is derived from an EMBL/GenBank/DDBJ whole genome shotgun (WGS) entry which is preliminary data.</text>
</comment>
<gene>
    <name evidence="7" type="ORF">CROQUDRAFT_651465</name>
</gene>
<dbReference type="OrthoDB" id="407275at2759"/>
<dbReference type="EMBL" id="MU167214">
    <property type="protein sequence ID" value="KAG0151246.1"/>
    <property type="molecule type" value="Genomic_DNA"/>
</dbReference>
<dbReference type="PANTHER" id="PTHR42973:SF39">
    <property type="entry name" value="FAD-BINDING PCMH-TYPE DOMAIN-CONTAINING PROTEIN"/>
    <property type="match status" value="1"/>
</dbReference>
<dbReference type="InterPro" id="IPR050416">
    <property type="entry name" value="FAD-linked_Oxidoreductase"/>
</dbReference>
<keyword evidence="3" id="KW-0285">Flavoprotein</keyword>
<dbReference type="InterPro" id="IPR016169">
    <property type="entry name" value="FAD-bd_PCMH_sub2"/>
</dbReference>
<feature type="domain" description="FAD-binding PCMH-type" evidence="6">
    <location>
        <begin position="48"/>
        <end position="220"/>
    </location>
</feature>
<dbReference type="InterPro" id="IPR006094">
    <property type="entry name" value="Oxid_FAD_bind_N"/>
</dbReference>
<evidence type="ECO:0000256" key="5">
    <source>
        <dbReference type="ARBA" id="ARBA00023002"/>
    </source>
</evidence>
<dbReference type="PROSITE" id="PS00862">
    <property type="entry name" value="OX2_COVAL_FAD"/>
    <property type="match status" value="1"/>
</dbReference>
<dbReference type="InterPro" id="IPR006093">
    <property type="entry name" value="Oxy_OxRdtase_FAD_BS"/>
</dbReference>
<evidence type="ECO:0000256" key="3">
    <source>
        <dbReference type="ARBA" id="ARBA00022630"/>
    </source>
</evidence>
<dbReference type="AlphaFoldDB" id="A0A9P6NXC6"/>
<keyword evidence="4" id="KW-0274">FAD</keyword>
<dbReference type="SUPFAM" id="SSF56176">
    <property type="entry name" value="FAD-binding/transporter-associated domain-like"/>
    <property type="match status" value="1"/>
</dbReference>
<dbReference type="PANTHER" id="PTHR42973">
    <property type="entry name" value="BINDING OXIDOREDUCTASE, PUTATIVE (AFU_ORTHOLOGUE AFUA_1G17690)-RELATED"/>
    <property type="match status" value="1"/>
</dbReference>
<dbReference type="Pfam" id="PF08031">
    <property type="entry name" value="BBE"/>
    <property type="match status" value="1"/>
</dbReference>
<proteinExistence type="inferred from homology"/>
<dbReference type="Pfam" id="PF01565">
    <property type="entry name" value="FAD_binding_4"/>
    <property type="match status" value="1"/>
</dbReference>
<comment type="cofactor">
    <cofactor evidence="1">
        <name>FAD</name>
        <dbReference type="ChEBI" id="CHEBI:57692"/>
    </cofactor>
</comment>